<name>A0A1H2ZBC2_9GAMM</name>
<feature type="transmembrane region" description="Helical" evidence="2">
    <location>
        <begin position="30"/>
        <end position="51"/>
    </location>
</feature>
<protein>
    <submittedName>
        <fullName evidence="3">Uncharacterized protein</fullName>
    </submittedName>
</protein>
<dbReference type="EMBL" id="FNNI01000004">
    <property type="protein sequence ID" value="SDX14772.1"/>
    <property type="molecule type" value="Genomic_DNA"/>
</dbReference>
<keyword evidence="2" id="KW-1133">Transmembrane helix</keyword>
<keyword evidence="2" id="KW-0472">Membrane</keyword>
<dbReference type="AlphaFoldDB" id="A0A1H2ZBC2"/>
<feature type="region of interest" description="Disordered" evidence="1">
    <location>
        <begin position="1"/>
        <end position="20"/>
    </location>
</feature>
<dbReference type="RefSeq" id="WP_175529800.1">
    <property type="nucleotide sequence ID" value="NZ_BMXH01000001.1"/>
</dbReference>
<accession>A0A1H2ZBC2</accession>
<keyword evidence="4" id="KW-1185">Reference proteome</keyword>
<dbReference type="STRING" id="574349.SAMN05443545_10495"/>
<evidence type="ECO:0000256" key="1">
    <source>
        <dbReference type="SAM" id="MobiDB-lite"/>
    </source>
</evidence>
<reference evidence="3 4" key="1">
    <citation type="submission" date="2016-10" db="EMBL/GenBank/DDBJ databases">
        <authorList>
            <person name="de Groot N.N."/>
        </authorList>
    </citation>
    <scope>NUCLEOTIDE SEQUENCE [LARGE SCALE GENOMIC DNA]</scope>
    <source>
        <strain evidence="3 4">DSM 19219</strain>
    </source>
</reference>
<proteinExistence type="predicted"/>
<feature type="compositionally biased region" description="Basic residues" evidence="1">
    <location>
        <begin position="9"/>
        <end position="20"/>
    </location>
</feature>
<dbReference type="Proteomes" id="UP000198500">
    <property type="component" value="Unassembled WGS sequence"/>
</dbReference>
<sequence length="55" mass="6196">MARYDKSSRRLHGATPRHRMSPFDRWLDRLVSMAVLVAIVVGAAALVITIWPGLH</sequence>
<keyword evidence="2" id="KW-0812">Transmembrane</keyword>
<evidence type="ECO:0000256" key="2">
    <source>
        <dbReference type="SAM" id="Phobius"/>
    </source>
</evidence>
<evidence type="ECO:0000313" key="3">
    <source>
        <dbReference type="EMBL" id="SDX14772.1"/>
    </source>
</evidence>
<organism evidence="3 4">
    <name type="scientific">Aidingimonas halophila</name>
    <dbReference type="NCBI Taxonomy" id="574349"/>
    <lineage>
        <taxon>Bacteria</taxon>
        <taxon>Pseudomonadati</taxon>
        <taxon>Pseudomonadota</taxon>
        <taxon>Gammaproteobacteria</taxon>
        <taxon>Oceanospirillales</taxon>
        <taxon>Halomonadaceae</taxon>
        <taxon>Aidingimonas</taxon>
    </lineage>
</organism>
<evidence type="ECO:0000313" key="4">
    <source>
        <dbReference type="Proteomes" id="UP000198500"/>
    </source>
</evidence>
<gene>
    <name evidence="3" type="ORF">SAMN05443545_10495</name>
</gene>